<dbReference type="GO" id="GO:0005524">
    <property type="term" value="F:ATP binding"/>
    <property type="evidence" value="ECO:0007669"/>
    <property type="project" value="UniProtKB-KW"/>
</dbReference>
<dbReference type="PANTHER" id="PTHR18866">
    <property type="entry name" value="CARBOXYLASE:PYRUVATE/ACETYL-COA/PROPIONYL-COA CARBOXYLASE"/>
    <property type="match status" value="1"/>
</dbReference>
<dbReference type="GO" id="GO:0005739">
    <property type="term" value="C:mitochondrion"/>
    <property type="evidence" value="ECO:0007669"/>
    <property type="project" value="TreeGrafter"/>
</dbReference>
<evidence type="ECO:0000313" key="7">
    <source>
        <dbReference type="Proteomes" id="UP001443914"/>
    </source>
</evidence>
<dbReference type="Gene3D" id="3.40.50.20">
    <property type="match status" value="1"/>
</dbReference>
<evidence type="ECO:0000256" key="1">
    <source>
        <dbReference type="ARBA" id="ARBA00022598"/>
    </source>
</evidence>
<name>A0AAW1J6L9_SAPOF</name>
<dbReference type="EMBL" id="JBDFQZ010000008">
    <property type="protein sequence ID" value="KAK9698610.1"/>
    <property type="molecule type" value="Genomic_DNA"/>
</dbReference>
<keyword evidence="3" id="KW-0067">ATP-binding</keyword>
<dbReference type="InterPro" id="IPR005481">
    <property type="entry name" value="BC-like_N"/>
</dbReference>
<keyword evidence="7" id="KW-1185">Reference proteome</keyword>
<dbReference type="PANTHER" id="PTHR18866:SF33">
    <property type="entry name" value="METHYLCROTONOYL-COA CARBOXYLASE SUBUNIT ALPHA, MITOCHONDRIAL-RELATED"/>
    <property type="match status" value="1"/>
</dbReference>
<feature type="domain" description="Biotin carboxylation" evidence="5">
    <location>
        <begin position="1"/>
        <end position="85"/>
    </location>
</feature>
<evidence type="ECO:0000256" key="2">
    <source>
        <dbReference type="ARBA" id="ARBA00022741"/>
    </source>
</evidence>
<evidence type="ECO:0000259" key="5">
    <source>
        <dbReference type="PROSITE" id="PS50979"/>
    </source>
</evidence>
<gene>
    <name evidence="6" type="ORF">RND81_08G117300</name>
</gene>
<proteinExistence type="predicted"/>
<organism evidence="6 7">
    <name type="scientific">Saponaria officinalis</name>
    <name type="common">Common soapwort</name>
    <name type="synonym">Lychnis saponaria</name>
    <dbReference type="NCBI Taxonomy" id="3572"/>
    <lineage>
        <taxon>Eukaryota</taxon>
        <taxon>Viridiplantae</taxon>
        <taxon>Streptophyta</taxon>
        <taxon>Embryophyta</taxon>
        <taxon>Tracheophyta</taxon>
        <taxon>Spermatophyta</taxon>
        <taxon>Magnoliopsida</taxon>
        <taxon>eudicotyledons</taxon>
        <taxon>Gunneridae</taxon>
        <taxon>Pentapetalae</taxon>
        <taxon>Caryophyllales</taxon>
        <taxon>Caryophyllaceae</taxon>
        <taxon>Caryophylleae</taxon>
        <taxon>Saponaria</taxon>
    </lineage>
</organism>
<keyword evidence="1" id="KW-0436">Ligase</keyword>
<dbReference type="AlphaFoldDB" id="A0AAW1J6L9"/>
<evidence type="ECO:0000313" key="6">
    <source>
        <dbReference type="EMBL" id="KAK9698610.1"/>
    </source>
</evidence>
<dbReference type="InterPro" id="IPR016185">
    <property type="entry name" value="PreATP-grasp_dom_sf"/>
</dbReference>
<dbReference type="PROSITE" id="PS50979">
    <property type="entry name" value="BC"/>
    <property type="match status" value="1"/>
</dbReference>
<comment type="caution">
    <text evidence="6">The sequence shown here is derived from an EMBL/GenBank/DDBJ whole genome shotgun (WGS) entry which is preliminary data.</text>
</comment>
<accession>A0AAW1J6L9</accession>
<dbReference type="InterPro" id="IPR011764">
    <property type="entry name" value="Biotin_carboxylation_dom"/>
</dbReference>
<keyword evidence="2" id="KW-0547">Nucleotide-binding</keyword>
<keyword evidence="4" id="KW-0092">Biotin</keyword>
<dbReference type="InterPro" id="IPR050856">
    <property type="entry name" value="Biotin_carboxylase_complex"/>
</dbReference>
<dbReference type="SUPFAM" id="SSF52440">
    <property type="entry name" value="PreATP-grasp domain"/>
    <property type="match status" value="1"/>
</dbReference>
<reference evidence="6" key="1">
    <citation type="submission" date="2024-03" db="EMBL/GenBank/DDBJ databases">
        <title>WGS assembly of Saponaria officinalis var. Norfolk2.</title>
        <authorList>
            <person name="Jenkins J."/>
            <person name="Shu S."/>
            <person name="Grimwood J."/>
            <person name="Barry K."/>
            <person name="Goodstein D."/>
            <person name="Schmutz J."/>
            <person name="Leebens-Mack J."/>
            <person name="Osbourn A."/>
        </authorList>
    </citation>
    <scope>NUCLEOTIDE SEQUENCE [LARGE SCALE GENOMIC DNA]</scope>
    <source>
        <strain evidence="6">JIC</strain>
    </source>
</reference>
<dbReference type="GO" id="GO:0004485">
    <property type="term" value="F:methylcrotonoyl-CoA carboxylase activity"/>
    <property type="evidence" value="ECO:0007669"/>
    <property type="project" value="TreeGrafter"/>
</dbReference>
<evidence type="ECO:0000256" key="4">
    <source>
        <dbReference type="ARBA" id="ARBA00023267"/>
    </source>
</evidence>
<sequence>MGEFACRIRRTVKKLGIQTVAIYSDADRDSLHVKFADEAVRFGPPPAKLSYLRSGSILQVATMTGAQDAAENDSRNAILPHRVPP</sequence>
<evidence type="ECO:0000256" key="3">
    <source>
        <dbReference type="ARBA" id="ARBA00022840"/>
    </source>
</evidence>
<dbReference type="Proteomes" id="UP001443914">
    <property type="component" value="Unassembled WGS sequence"/>
</dbReference>
<protein>
    <recommendedName>
        <fullName evidence="5">Biotin carboxylation domain-containing protein</fullName>
    </recommendedName>
</protein>
<dbReference type="Pfam" id="PF00289">
    <property type="entry name" value="Biotin_carb_N"/>
    <property type="match status" value="1"/>
</dbReference>